<dbReference type="SUPFAM" id="SSF52374">
    <property type="entry name" value="Nucleotidylyl transferase"/>
    <property type="match status" value="1"/>
</dbReference>
<keyword evidence="7" id="KW-0648">Protein biosynthesis</keyword>
<comment type="similarity">
    <text evidence="7">Belongs to the class-I aminoacyl-tRNA synthetase family.</text>
</comment>
<dbReference type="Pfam" id="PF00749">
    <property type="entry name" value="tRNA-synt_1c"/>
    <property type="match status" value="1"/>
</dbReference>
<dbReference type="EC" id="6.1.1.-" evidence="9"/>
<feature type="domain" description="Glutamyl/glutaminyl-tRNA synthetase class Ib catalytic" evidence="8">
    <location>
        <begin position="3"/>
        <end position="260"/>
    </location>
</feature>
<keyword evidence="10" id="KW-1185">Reference proteome</keyword>
<gene>
    <name evidence="9" type="primary">gluQRS</name>
    <name evidence="9" type="ORF">JCR33_18670</name>
</gene>
<evidence type="ECO:0000256" key="4">
    <source>
        <dbReference type="ARBA" id="ARBA00022833"/>
    </source>
</evidence>
<dbReference type="Gene3D" id="3.40.50.620">
    <property type="entry name" value="HUPs"/>
    <property type="match status" value="1"/>
</dbReference>
<evidence type="ECO:0000259" key="8">
    <source>
        <dbReference type="Pfam" id="PF00749"/>
    </source>
</evidence>
<dbReference type="Proteomes" id="UP000609531">
    <property type="component" value="Unassembled WGS sequence"/>
</dbReference>
<evidence type="ECO:0000256" key="3">
    <source>
        <dbReference type="ARBA" id="ARBA00022741"/>
    </source>
</evidence>
<keyword evidence="6 7" id="KW-0030">Aminoacyl-tRNA synthetase</keyword>
<name>A0A934IPM1_9HYPH</name>
<dbReference type="GO" id="GO:0004818">
    <property type="term" value="F:glutamate-tRNA ligase activity"/>
    <property type="evidence" value="ECO:0007669"/>
    <property type="project" value="TreeGrafter"/>
</dbReference>
<dbReference type="RefSeq" id="WP_198883643.1">
    <property type="nucleotide sequence ID" value="NZ_JAEKJA010000020.1"/>
</dbReference>
<evidence type="ECO:0000313" key="9">
    <source>
        <dbReference type="EMBL" id="MBJ3777737.1"/>
    </source>
</evidence>
<keyword evidence="3 7" id="KW-0547">Nucleotide-binding</keyword>
<protein>
    <submittedName>
        <fullName evidence="9">tRNA glutamyl-Q(34) synthetase GluQRS</fullName>
        <ecNumber evidence="9">6.1.1.-</ecNumber>
    </submittedName>
</protein>
<keyword evidence="5 7" id="KW-0067">ATP-binding</keyword>
<dbReference type="InterPro" id="IPR020058">
    <property type="entry name" value="Glu/Gln-tRNA-synth_Ib_cat-dom"/>
</dbReference>
<dbReference type="GO" id="GO:0005524">
    <property type="term" value="F:ATP binding"/>
    <property type="evidence" value="ECO:0007669"/>
    <property type="project" value="UniProtKB-KW"/>
</dbReference>
<keyword evidence="4" id="KW-0862">Zinc</keyword>
<accession>A0A934IPM1</accession>
<keyword evidence="1 7" id="KW-0436">Ligase</keyword>
<dbReference type="InterPro" id="IPR049940">
    <property type="entry name" value="GluQ/Sye"/>
</dbReference>
<dbReference type="PRINTS" id="PR00987">
    <property type="entry name" value="TRNASYNTHGLU"/>
</dbReference>
<dbReference type="InterPro" id="IPR000924">
    <property type="entry name" value="Glu/Gln-tRNA-synth"/>
</dbReference>
<dbReference type="InterPro" id="IPR014729">
    <property type="entry name" value="Rossmann-like_a/b/a_fold"/>
</dbReference>
<sequence length="282" mass="30462">MLRFAPSPNGRLHKGHALSALANRHMADRLGLPLRLRMEDIDPGRCRPEYESAILDDLAWLGIAWTPPMWRQSTRFPAYADALARLRAMGLLYPSFASRREISEAARVPGIARDPDGAPVFPGDDAILGAAEAARRRASGEPAAWRLRMADALVRTGPLEAVTVDADGADPVRRPVDPALWGDVLLARKETPTSYHLAVVVDDAAQGITHVVRGEDLLPSTAVHRVLQSLLDLPAPAYRHHPLILGADGRKLSKSNGAEALQVLRDGGLSAAALRAELVPLL</sequence>
<dbReference type="PANTHER" id="PTHR43311">
    <property type="entry name" value="GLUTAMATE--TRNA LIGASE"/>
    <property type="match status" value="1"/>
</dbReference>
<dbReference type="NCBIfam" id="NF004315">
    <property type="entry name" value="PRK05710.1-4"/>
    <property type="match status" value="1"/>
</dbReference>
<evidence type="ECO:0000256" key="1">
    <source>
        <dbReference type="ARBA" id="ARBA00022598"/>
    </source>
</evidence>
<evidence type="ECO:0000313" key="10">
    <source>
        <dbReference type="Proteomes" id="UP000609531"/>
    </source>
</evidence>
<evidence type="ECO:0000256" key="7">
    <source>
        <dbReference type="RuleBase" id="RU363037"/>
    </source>
</evidence>
<organism evidence="9 10">
    <name type="scientific">Acuticoccus mangrovi</name>
    <dbReference type="NCBI Taxonomy" id="2796142"/>
    <lineage>
        <taxon>Bacteria</taxon>
        <taxon>Pseudomonadati</taxon>
        <taxon>Pseudomonadota</taxon>
        <taxon>Alphaproteobacteria</taxon>
        <taxon>Hyphomicrobiales</taxon>
        <taxon>Amorphaceae</taxon>
        <taxon>Acuticoccus</taxon>
    </lineage>
</organism>
<proteinExistence type="inferred from homology"/>
<dbReference type="GO" id="GO:0005829">
    <property type="term" value="C:cytosol"/>
    <property type="evidence" value="ECO:0007669"/>
    <property type="project" value="TreeGrafter"/>
</dbReference>
<dbReference type="AlphaFoldDB" id="A0A934IPM1"/>
<evidence type="ECO:0000256" key="5">
    <source>
        <dbReference type="ARBA" id="ARBA00022840"/>
    </source>
</evidence>
<dbReference type="GO" id="GO:0006424">
    <property type="term" value="P:glutamyl-tRNA aminoacylation"/>
    <property type="evidence" value="ECO:0007669"/>
    <property type="project" value="TreeGrafter"/>
</dbReference>
<comment type="caution">
    <text evidence="9">The sequence shown here is derived from an EMBL/GenBank/DDBJ whole genome shotgun (WGS) entry which is preliminary data.</text>
</comment>
<evidence type="ECO:0000256" key="2">
    <source>
        <dbReference type="ARBA" id="ARBA00022723"/>
    </source>
</evidence>
<evidence type="ECO:0000256" key="6">
    <source>
        <dbReference type="ARBA" id="ARBA00023146"/>
    </source>
</evidence>
<dbReference type="PANTHER" id="PTHR43311:SF1">
    <property type="entry name" value="GLUTAMYL-Q TRNA(ASP) SYNTHETASE"/>
    <property type="match status" value="1"/>
</dbReference>
<dbReference type="EMBL" id="JAEKJA010000020">
    <property type="protein sequence ID" value="MBJ3777737.1"/>
    <property type="molecule type" value="Genomic_DNA"/>
</dbReference>
<reference evidence="9" key="1">
    <citation type="submission" date="2020-12" db="EMBL/GenBank/DDBJ databases">
        <title>Bacterial taxonomy.</title>
        <authorList>
            <person name="Pan X."/>
        </authorList>
    </citation>
    <scope>NUCLEOTIDE SEQUENCE</scope>
    <source>
        <strain evidence="9">B2012</strain>
    </source>
</reference>
<keyword evidence="2" id="KW-0479">Metal-binding</keyword>